<dbReference type="InterPro" id="IPR002831">
    <property type="entry name" value="Tscrpt_reg_TrmB_N"/>
</dbReference>
<dbReference type="Pfam" id="PF01978">
    <property type="entry name" value="TrmB"/>
    <property type="match status" value="1"/>
</dbReference>
<keyword evidence="1" id="KW-0472">Membrane</keyword>
<keyword evidence="1" id="KW-0812">Transmembrane</keyword>
<evidence type="ECO:0000256" key="1">
    <source>
        <dbReference type="SAM" id="Phobius"/>
    </source>
</evidence>
<reference evidence="3" key="2">
    <citation type="submission" date="2021-05" db="EMBL/GenBank/DDBJ databases">
        <title>Protein family content uncovers lineage relationships and bacterial pathway maintenance mechanisms in DPANN archaea.</title>
        <authorList>
            <person name="Castelle C.J."/>
            <person name="Meheust R."/>
            <person name="Jaffe A.L."/>
            <person name="Seitz K."/>
            <person name="Gong X."/>
            <person name="Baker B.J."/>
            <person name="Banfield J.F."/>
        </authorList>
    </citation>
    <scope>NUCLEOTIDE SEQUENCE</scope>
    <source>
        <strain evidence="3">RIFCSPLOWO2_01_FULL_AR10_48_17</strain>
    </source>
</reference>
<evidence type="ECO:0000313" key="3">
    <source>
        <dbReference type="EMBL" id="MBS3061900.1"/>
    </source>
</evidence>
<feature type="domain" description="Transcription regulator TrmB N-terminal" evidence="2">
    <location>
        <begin position="9"/>
        <end position="74"/>
    </location>
</feature>
<dbReference type="EMBL" id="JAGVWC010000011">
    <property type="protein sequence ID" value="MBS3061900.1"/>
    <property type="molecule type" value="Genomic_DNA"/>
</dbReference>
<dbReference type="PANTHER" id="PTHR34293">
    <property type="entry name" value="HTH-TYPE TRANSCRIPTIONAL REGULATOR TRMBL2"/>
    <property type="match status" value="1"/>
</dbReference>
<feature type="transmembrane region" description="Helical" evidence="1">
    <location>
        <begin position="202"/>
        <end position="223"/>
    </location>
</feature>
<organism evidence="3 4">
    <name type="scientific">Candidatus Iainarchaeum sp</name>
    <dbReference type="NCBI Taxonomy" id="3101447"/>
    <lineage>
        <taxon>Archaea</taxon>
        <taxon>Candidatus Iainarchaeota</taxon>
        <taxon>Candidatus Iainarchaeia</taxon>
        <taxon>Candidatus Iainarchaeales</taxon>
        <taxon>Candidatus Iainarchaeaceae</taxon>
        <taxon>Candidatus Iainarchaeum</taxon>
    </lineage>
</organism>
<dbReference type="InterPro" id="IPR036390">
    <property type="entry name" value="WH_DNA-bd_sf"/>
</dbReference>
<dbReference type="Proteomes" id="UP000675968">
    <property type="component" value="Unassembled WGS sequence"/>
</dbReference>
<evidence type="ECO:0000313" key="4">
    <source>
        <dbReference type="Proteomes" id="UP000675968"/>
    </source>
</evidence>
<dbReference type="SUPFAM" id="SSF46785">
    <property type="entry name" value="Winged helix' DNA-binding domain"/>
    <property type="match status" value="1"/>
</dbReference>
<protein>
    <recommendedName>
        <fullName evidence="2">Transcription regulator TrmB N-terminal domain-containing protein</fullName>
    </recommendedName>
</protein>
<reference evidence="3" key="1">
    <citation type="submission" date="2021-03" db="EMBL/GenBank/DDBJ databases">
        <authorList>
            <person name="Jaffe A."/>
        </authorList>
    </citation>
    <scope>NUCLEOTIDE SEQUENCE</scope>
    <source>
        <strain evidence="3">RIFCSPLOWO2_01_FULL_AR10_48_17</strain>
    </source>
</reference>
<dbReference type="Gene3D" id="1.10.10.10">
    <property type="entry name" value="Winged helix-like DNA-binding domain superfamily/Winged helix DNA-binding domain"/>
    <property type="match status" value="1"/>
</dbReference>
<dbReference type="InterPro" id="IPR036388">
    <property type="entry name" value="WH-like_DNA-bd_sf"/>
</dbReference>
<accession>A0A8T4LB24</accession>
<proteinExistence type="predicted"/>
<dbReference type="AlphaFoldDB" id="A0A8T4LB24"/>
<sequence>MNELEVLIELGLSPVEARVYLTLLQTGSTRVGAVIRKTGFHRGTTYQVLHRLAEKGLVSSVVKGKKQFFEAANPDRLGDMLKEKEAQLDEILPGLKAKAGVAGEKQEVAVYYGTAGIKSVLDKMLFELGQGGKYCDFGVSGLFKKMLPAYWSLWQKRKKRLHISSNVIFNEDVRFEHPGLLAEYVGKRRFHPKEFASLTDTMIYRDTVILFIWTALPPIAIIIKNKENAKSYQNQFELMWKNAKR</sequence>
<name>A0A8T4LB24_9ARCH</name>
<evidence type="ECO:0000259" key="2">
    <source>
        <dbReference type="Pfam" id="PF01978"/>
    </source>
</evidence>
<comment type="caution">
    <text evidence="3">The sequence shown here is derived from an EMBL/GenBank/DDBJ whole genome shotgun (WGS) entry which is preliminary data.</text>
</comment>
<gene>
    <name evidence="3" type="ORF">J4215_04945</name>
</gene>
<dbReference type="PANTHER" id="PTHR34293:SF1">
    <property type="entry name" value="HTH-TYPE TRANSCRIPTIONAL REGULATOR TRMBL2"/>
    <property type="match status" value="1"/>
</dbReference>
<keyword evidence="1" id="KW-1133">Transmembrane helix</keyword>
<dbReference type="InterPro" id="IPR051797">
    <property type="entry name" value="TrmB-like"/>
</dbReference>